<dbReference type="Gene3D" id="3.10.129.110">
    <property type="entry name" value="Polyketide synthase dehydratase"/>
    <property type="match status" value="1"/>
</dbReference>
<evidence type="ECO:0000259" key="10">
    <source>
        <dbReference type="PROSITE" id="PS52019"/>
    </source>
</evidence>
<dbReference type="Proteomes" id="UP001596241">
    <property type="component" value="Unassembled WGS sequence"/>
</dbReference>
<protein>
    <submittedName>
        <fullName evidence="11">SDR family NAD(P)-dependent oxidoreductase</fullName>
    </submittedName>
</protein>
<dbReference type="SUPFAM" id="SSF55048">
    <property type="entry name" value="Probable ACP-binding domain of malonyl-CoA ACP transacylase"/>
    <property type="match status" value="1"/>
</dbReference>
<dbReference type="InterPro" id="IPR020806">
    <property type="entry name" value="PKS_PP-bd"/>
</dbReference>
<dbReference type="SMART" id="SM00827">
    <property type="entry name" value="PKS_AT"/>
    <property type="match status" value="1"/>
</dbReference>
<dbReference type="Pfam" id="PF00109">
    <property type="entry name" value="ketoacyl-synt"/>
    <property type="match status" value="1"/>
</dbReference>
<dbReference type="InterPro" id="IPR016035">
    <property type="entry name" value="Acyl_Trfase/lysoPLipase"/>
</dbReference>
<dbReference type="InterPro" id="IPR050091">
    <property type="entry name" value="PKS_NRPS_Biosynth_Enz"/>
</dbReference>
<dbReference type="PROSITE" id="PS52019">
    <property type="entry name" value="PKS_MFAS_DH"/>
    <property type="match status" value="1"/>
</dbReference>
<feature type="domain" description="PKS/mFAS DH" evidence="10">
    <location>
        <begin position="1379"/>
        <end position="1669"/>
    </location>
</feature>
<dbReference type="InterPro" id="IPR001227">
    <property type="entry name" value="Ac_transferase_dom_sf"/>
</dbReference>
<dbReference type="Pfam" id="PF00698">
    <property type="entry name" value="Acyl_transf_1"/>
    <property type="match status" value="1"/>
</dbReference>
<dbReference type="Gene3D" id="3.40.50.1820">
    <property type="entry name" value="alpha/beta hydrolase"/>
    <property type="match status" value="1"/>
</dbReference>
<dbReference type="CDD" id="cd00833">
    <property type="entry name" value="PKS"/>
    <property type="match status" value="1"/>
</dbReference>
<dbReference type="Pfam" id="PF08659">
    <property type="entry name" value="KR"/>
    <property type="match status" value="1"/>
</dbReference>
<organism evidence="11 12">
    <name type="scientific">Streptomyces ramulosus</name>
    <dbReference type="NCBI Taxonomy" id="47762"/>
    <lineage>
        <taxon>Bacteria</taxon>
        <taxon>Bacillati</taxon>
        <taxon>Actinomycetota</taxon>
        <taxon>Actinomycetes</taxon>
        <taxon>Kitasatosporales</taxon>
        <taxon>Streptomycetaceae</taxon>
        <taxon>Streptomyces</taxon>
    </lineage>
</organism>
<dbReference type="InterPro" id="IPR016039">
    <property type="entry name" value="Thiolase-like"/>
</dbReference>
<keyword evidence="5" id="KW-0045">Antibiotic biosynthesis</keyword>
<dbReference type="InterPro" id="IPR049900">
    <property type="entry name" value="PKS_mFAS_DH"/>
</dbReference>
<keyword evidence="3" id="KW-0597">Phosphoprotein</keyword>
<evidence type="ECO:0000256" key="3">
    <source>
        <dbReference type="ARBA" id="ARBA00022553"/>
    </source>
</evidence>
<dbReference type="Gene3D" id="3.40.47.10">
    <property type="match status" value="1"/>
</dbReference>
<dbReference type="PROSITE" id="PS00606">
    <property type="entry name" value="KS3_1"/>
    <property type="match status" value="1"/>
</dbReference>
<evidence type="ECO:0000259" key="9">
    <source>
        <dbReference type="PROSITE" id="PS52004"/>
    </source>
</evidence>
<evidence type="ECO:0000256" key="2">
    <source>
        <dbReference type="ARBA" id="ARBA00022450"/>
    </source>
</evidence>
<dbReference type="InterPro" id="IPR036291">
    <property type="entry name" value="NAD(P)-bd_dom_sf"/>
</dbReference>
<reference evidence="12" key="1">
    <citation type="journal article" date="2019" name="Int. J. Syst. Evol. Microbiol.">
        <title>The Global Catalogue of Microorganisms (GCM) 10K type strain sequencing project: providing services to taxonomists for standard genome sequencing and annotation.</title>
        <authorList>
            <consortium name="The Broad Institute Genomics Platform"/>
            <consortium name="The Broad Institute Genome Sequencing Center for Infectious Disease"/>
            <person name="Wu L."/>
            <person name="Ma J."/>
        </authorList>
    </citation>
    <scope>NUCLEOTIDE SEQUENCE [LARGE SCALE GENOMIC DNA]</scope>
    <source>
        <strain evidence="12">CGMCC 1.15809</strain>
    </source>
</reference>
<dbReference type="Pfam" id="PF21089">
    <property type="entry name" value="PKS_DH_N"/>
    <property type="match status" value="1"/>
</dbReference>
<feature type="active site" description="Proton donor; for dehydratase activity" evidence="7">
    <location>
        <position position="1589"/>
    </location>
</feature>
<dbReference type="Gene3D" id="3.30.70.250">
    <property type="entry name" value="Malonyl-CoA ACP transacylase, ACP-binding"/>
    <property type="match status" value="1"/>
</dbReference>
<dbReference type="PROSITE" id="PS00012">
    <property type="entry name" value="PHOSPHOPANTETHEINE"/>
    <property type="match status" value="1"/>
</dbReference>
<accession>A0ABW1FA10</accession>
<feature type="domain" description="Carrier" evidence="8">
    <location>
        <begin position="1774"/>
        <end position="1849"/>
    </location>
</feature>
<dbReference type="InterPro" id="IPR049551">
    <property type="entry name" value="PKS_DH_C"/>
</dbReference>
<dbReference type="SMART" id="SM00826">
    <property type="entry name" value="PKS_DH"/>
    <property type="match status" value="1"/>
</dbReference>
<gene>
    <name evidence="11" type="ORF">ACFP3M_00385</name>
</gene>
<sequence length="1896" mass="199226">MTPVPDTPDETNQVAIIGMAGRFPGAPDVDAFWQHLAAGRETVSALTDEELLASGVTPEELDGDHYVKAKGVLEDGDRFDAAFFGYSPREAELMDPQHRVFLECAWQALESAGIDPATAGGRIGVFGGASLNSYLLFNILQNRRYFEATGIYRTLLASDKDFLATRVAYKFDLTGPAVTVQTACSTSLTAVHLACQSLLNGECDIALAGGVSVSAPLKSGHVHEPGGILSADGHCRPFDAAAGGTVPGNGAGLVVLRRLADAQGAGDRIDAVIRGTAVNNDGALKAGYTAPSVEGQAEVIAEALAVADVDPATVGYVETHGTGTALGDPIEIAALTRAYREHTDATGYCTLGAVKSNVGHLDAAAGITALIKATLALRHEAIPATAHFSAPNPELDLDKSPFRVSGDLTPWPRGDEPRRAGVSAFGIGGTNVHVVLEEAPPAPAAPPAAPAGAPRLLPLSAASPQALADNAARLADHLEAHPDTGLDALAHTLTHRRRAFGHRAAVVGATAAEAAAALRALTPADAVAAPERPAPVAFLFPGQGSQYVAMARGLHDSEPAFAAELDRCAELFTPHLGTDLRTVLFAPDAEAADAAARLERTALTQPVLFSVEYALARLWNAWGVTPKAMVGHSIGEFAAACLAGVLSLEDAVRLVAARGALVEAMEPGAMLSVFLSEEQTLARIAGDDALCLAAANSSELSVVSGPEDAIERLRTALTADGVACRRLHTSHAFHSPSMDGAIDPFVDEVRKVALHPPRIPYLSNVTGTWITDAEATDPAYWGAHLRRPVRFADALDVLLADPDLVLLEVGPGQTLGNFVRQHRAFREGRTVRGSLRHPNEPADDRAHLLAGLGALWSAGVPAARPSATAPGDRPPLPLPPYAFARDRYWVEPDQAPAPADRPGATAPTSLDDWFHTPGWTRLAPDAARPPQDSDAVWAVLGTDLPLGRDLARRLGDDGARVIGVAAGRGLHHDGDSWALDPADRDHFAELLTALDATGAARLRLVHVWSTGCGPDGPLDEARLGRARRAGFDSLLALGGALADRRGAAPVTLDTVCRGVHAVTGDEALQPEHALLLGASTVLPQEITGVSCRTLDVTGTDPHGPADPALRALMELLRRPTDARDLALRGTHWWARGFDAVPLTAPEAAPQPPARLRDNGVYLLTGGLGGIALALADHLAQSVRNPAIGLLTRSEFPAEETWDDHVAAHGPQDPTSVRIGRLRRLQEAGARVVVLRADVTDEAATATAVAALRDRHGPLNGLVHAAGVPSRGMVMNKTGADADAVLAAKTRGTLVLDRVCAADPLDFVLLCSSLTAVLGGPGQSDYAAANAFLDAYAQHKRAEGTTAVVSVGWDTWRGVGMAAGLAEQLGGGPGGEPTGQPLLQRLLETTDTGRTHLTTLTTAGSWIVDDHRIMGQGLVPGTTYLELVRAAVAEQAAGRVIELQDVLFALPVIVPDGQSRDLYTTVEERDGATRFTVRSRTTEPGGDGWQTHAVGTVAFHDRTETPVRDLDALRRDLAGARTVTDQDELKRLFKLDLMEQGGRIDFTLGPRWRCLKGVHVGDGRLLVELRLDDAFLADLDGYPLHPALLDVAGVSARIQMADGYYLPFTYRSLEIAAPLTAALTCDVTLKGSPDGGSTLTCDIDILGPAGELLVRIGDFTLKRINDVDGMIAQIERAVGEQSGPGATEPAAAPTTLQLLGEGISEADGRVAFARILSAADGPGLPAHLVVTHHDLDEVRRLAAALTPETLARESAALAPLAGTHPRPDLDIPYVAPATEDERAVAAVWQEVLGVDRAGVNDPFFALGGHSLAAVQIGTKLQSHFGTELDLRAFFDDPTIARTVTLLTAAPAAADTIEALSRDDDQLPDADRLDDLSDAEVEAELARLLAEETDEDRS</sequence>
<dbReference type="InterPro" id="IPR020841">
    <property type="entry name" value="PKS_Beta-ketoAc_synthase_dom"/>
</dbReference>
<dbReference type="InterPro" id="IPR032821">
    <property type="entry name" value="PKS_assoc"/>
</dbReference>
<keyword evidence="2" id="KW-0596">Phosphopantetheine</keyword>
<dbReference type="Gene3D" id="3.30.70.3290">
    <property type="match status" value="1"/>
</dbReference>
<dbReference type="Gene3D" id="3.40.50.720">
    <property type="entry name" value="NAD(P)-binding Rossmann-like Domain"/>
    <property type="match status" value="1"/>
</dbReference>
<feature type="region of interest" description="C-terminal hotdog fold" evidence="7">
    <location>
        <begin position="1517"/>
        <end position="1669"/>
    </location>
</feature>
<dbReference type="PROSITE" id="PS52004">
    <property type="entry name" value="KS3_2"/>
    <property type="match status" value="1"/>
</dbReference>
<dbReference type="EMBL" id="JBHSPW010000001">
    <property type="protein sequence ID" value="MFC5891286.1"/>
    <property type="molecule type" value="Genomic_DNA"/>
</dbReference>
<dbReference type="Pfam" id="PF02801">
    <property type="entry name" value="Ketoacyl-synt_C"/>
    <property type="match status" value="1"/>
</dbReference>
<dbReference type="InterPro" id="IPR009081">
    <property type="entry name" value="PP-bd_ACP"/>
</dbReference>
<comment type="caution">
    <text evidence="11">The sequence shown here is derived from an EMBL/GenBank/DDBJ whole genome shotgun (WGS) entry which is preliminary data.</text>
</comment>
<dbReference type="PANTHER" id="PTHR43775:SF37">
    <property type="entry name" value="SI:DKEY-61P9.11"/>
    <property type="match status" value="1"/>
</dbReference>
<evidence type="ECO:0000256" key="1">
    <source>
        <dbReference type="ARBA" id="ARBA00004792"/>
    </source>
</evidence>
<dbReference type="Pfam" id="PF16197">
    <property type="entry name" value="KAsynt_C_assoc"/>
    <property type="match status" value="1"/>
</dbReference>
<dbReference type="InterPro" id="IPR006162">
    <property type="entry name" value="Ppantetheine_attach_site"/>
</dbReference>
<evidence type="ECO:0000313" key="12">
    <source>
        <dbReference type="Proteomes" id="UP001596241"/>
    </source>
</evidence>
<dbReference type="PANTHER" id="PTHR43775">
    <property type="entry name" value="FATTY ACID SYNTHASE"/>
    <property type="match status" value="1"/>
</dbReference>
<name>A0ABW1FA10_9ACTN</name>
<dbReference type="InterPro" id="IPR014030">
    <property type="entry name" value="Ketoacyl_synth_N"/>
</dbReference>
<evidence type="ECO:0000259" key="8">
    <source>
        <dbReference type="PROSITE" id="PS50075"/>
    </source>
</evidence>
<evidence type="ECO:0000256" key="5">
    <source>
        <dbReference type="ARBA" id="ARBA00023194"/>
    </source>
</evidence>
<evidence type="ECO:0000256" key="6">
    <source>
        <dbReference type="ARBA" id="ARBA00023315"/>
    </source>
</evidence>
<dbReference type="SUPFAM" id="SSF47336">
    <property type="entry name" value="ACP-like"/>
    <property type="match status" value="1"/>
</dbReference>
<dbReference type="SMART" id="SM00822">
    <property type="entry name" value="PKS_KR"/>
    <property type="match status" value="1"/>
</dbReference>
<dbReference type="InterPro" id="IPR020807">
    <property type="entry name" value="PKS_DH"/>
</dbReference>
<dbReference type="Pfam" id="PF14765">
    <property type="entry name" value="PS-DH"/>
    <property type="match status" value="1"/>
</dbReference>
<dbReference type="InterPro" id="IPR018201">
    <property type="entry name" value="Ketoacyl_synth_AS"/>
</dbReference>
<dbReference type="InterPro" id="IPR013968">
    <property type="entry name" value="PKS_KR"/>
</dbReference>
<keyword evidence="6" id="KW-0012">Acyltransferase</keyword>
<dbReference type="InterPro" id="IPR029058">
    <property type="entry name" value="AB_hydrolase_fold"/>
</dbReference>
<dbReference type="InterPro" id="IPR016036">
    <property type="entry name" value="Malonyl_transacylase_ACP-bd"/>
</dbReference>
<dbReference type="Gene3D" id="3.40.366.10">
    <property type="entry name" value="Malonyl-Coenzyme A Acyl Carrier Protein, domain 2"/>
    <property type="match status" value="1"/>
</dbReference>
<dbReference type="SMART" id="SM00825">
    <property type="entry name" value="PKS_KS"/>
    <property type="match status" value="1"/>
</dbReference>
<dbReference type="CDD" id="cd08953">
    <property type="entry name" value="KR_2_SDR_x"/>
    <property type="match status" value="1"/>
</dbReference>
<dbReference type="InterPro" id="IPR049552">
    <property type="entry name" value="PKS_DH_N"/>
</dbReference>
<evidence type="ECO:0000313" key="11">
    <source>
        <dbReference type="EMBL" id="MFC5891286.1"/>
    </source>
</evidence>
<proteinExistence type="predicted"/>
<dbReference type="SMART" id="SM00823">
    <property type="entry name" value="PKS_PP"/>
    <property type="match status" value="1"/>
</dbReference>
<dbReference type="RefSeq" id="WP_345082281.1">
    <property type="nucleotide sequence ID" value="NZ_BAAAWG010000006.1"/>
</dbReference>
<dbReference type="PROSITE" id="PS50075">
    <property type="entry name" value="CARRIER"/>
    <property type="match status" value="1"/>
</dbReference>
<evidence type="ECO:0000256" key="4">
    <source>
        <dbReference type="ARBA" id="ARBA00022679"/>
    </source>
</evidence>
<dbReference type="InterPro" id="IPR014043">
    <property type="entry name" value="Acyl_transferase_dom"/>
</dbReference>
<comment type="pathway">
    <text evidence="1">Antibiotic biosynthesis.</text>
</comment>
<evidence type="ECO:0000256" key="7">
    <source>
        <dbReference type="PROSITE-ProRule" id="PRU01363"/>
    </source>
</evidence>
<dbReference type="Pfam" id="PF00550">
    <property type="entry name" value="PP-binding"/>
    <property type="match status" value="1"/>
</dbReference>
<feature type="region of interest" description="N-terminal hotdog fold" evidence="7">
    <location>
        <begin position="1379"/>
        <end position="1503"/>
    </location>
</feature>
<dbReference type="SUPFAM" id="SSF51735">
    <property type="entry name" value="NAD(P)-binding Rossmann-fold domains"/>
    <property type="match status" value="2"/>
</dbReference>
<keyword evidence="12" id="KW-1185">Reference proteome</keyword>
<dbReference type="InterPro" id="IPR042104">
    <property type="entry name" value="PKS_dehydratase_sf"/>
</dbReference>
<feature type="active site" description="Proton acceptor; for dehydratase activity" evidence="7">
    <location>
        <position position="1410"/>
    </location>
</feature>
<feature type="domain" description="Ketosynthase family 3 (KS3)" evidence="9">
    <location>
        <begin position="11"/>
        <end position="438"/>
    </location>
</feature>
<dbReference type="InterPro" id="IPR014031">
    <property type="entry name" value="Ketoacyl_synth_C"/>
</dbReference>
<dbReference type="SUPFAM" id="SSF53901">
    <property type="entry name" value="Thiolase-like"/>
    <property type="match status" value="1"/>
</dbReference>
<dbReference type="SUPFAM" id="SSF52151">
    <property type="entry name" value="FabD/lysophospholipase-like"/>
    <property type="match status" value="1"/>
</dbReference>
<dbReference type="InterPro" id="IPR036736">
    <property type="entry name" value="ACP-like_sf"/>
</dbReference>
<keyword evidence="4" id="KW-0808">Transferase</keyword>
<dbReference type="InterPro" id="IPR057326">
    <property type="entry name" value="KR_dom"/>
</dbReference>